<dbReference type="GO" id="GO:0005198">
    <property type="term" value="F:structural molecule activity"/>
    <property type="evidence" value="ECO:0007669"/>
    <property type="project" value="InterPro"/>
</dbReference>
<comment type="function">
    <text evidence="17">Strong activator of the late viral genes promoters. Acts as a suppressor of RNA-mediated gene silencing, also known as post-transcriptional gene silencing (PTGS), a mechanism of plant viral defense that limits the accumulation of viral RNAs. Also suppresses the host basal defense by interacting with and inhibiting SNF1 kinase, a key regulator of cell metabolism implicated in innate antiviral defense. Determines pathogenicity.</text>
</comment>
<dbReference type="PRINTS" id="PR00230">
    <property type="entry name" value="GEMCOATAL2"/>
</dbReference>
<name>A0A0G4DIY4_9GEMI</name>
<evidence type="ECO:0000256" key="6">
    <source>
        <dbReference type="ARBA" id="ARBA00022553"/>
    </source>
</evidence>
<evidence type="ECO:0000256" key="5">
    <source>
        <dbReference type="ARBA" id="ARBA00022463"/>
    </source>
</evidence>
<accession>A0A0G4DIY4</accession>
<keyword evidence="10 17" id="KW-0479">Metal-binding</keyword>
<evidence type="ECO:0000256" key="12">
    <source>
        <dbReference type="ARBA" id="ARBA00022833"/>
    </source>
</evidence>
<evidence type="ECO:0000313" key="18">
    <source>
        <dbReference type="EMBL" id="CDW92214.1"/>
    </source>
</evidence>
<proteinExistence type="inferred from homology"/>
<comment type="domain">
    <text evidence="17">The zinc finger and the transactivation region are involved in PTGS suppression.</text>
</comment>
<dbReference type="EMBL" id="LM651404">
    <property type="protein sequence ID" value="CDW92214.1"/>
    <property type="molecule type" value="Genomic_DNA"/>
</dbReference>
<evidence type="ECO:0000256" key="8">
    <source>
        <dbReference type="ARBA" id="ARBA00022581"/>
    </source>
</evidence>
<keyword evidence="11 17" id="KW-0863">Zinc-finger</keyword>
<evidence type="ECO:0000256" key="13">
    <source>
        <dbReference type="ARBA" id="ARBA00023125"/>
    </source>
</evidence>
<gene>
    <name evidence="18" type="primary">TrAp</name>
</gene>
<keyword evidence="14 17" id="KW-0010">Activator</keyword>
<evidence type="ECO:0000256" key="4">
    <source>
        <dbReference type="ARBA" id="ARBA00014388"/>
    </source>
</evidence>
<evidence type="ECO:0000256" key="17">
    <source>
        <dbReference type="RuleBase" id="RU363028"/>
    </source>
</evidence>
<dbReference type="GO" id="GO:0042025">
    <property type="term" value="C:host cell nucleus"/>
    <property type="evidence" value="ECO:0007669"/>
    <property type="project" value="UniProtKB-SubCell"/>
</dbReference>
<keyword evidence="7 17" id="KW-1048">Host nucleus</keyword>
<keyword evidence="8 17" id="KW-0945">Host-virus interaction</keyword>
<evidence type="ECO:0000256" key="15">
    <source>
        <dbReference type="ARBA" id="ARBA00023200"/>
    </source>
</evidence>
<evidence type="ECO:0000256" key="7">
    <source>
        <dbReference type="ARBA" id="ARBA00022562"/>
    </source>
</evidence>
<evidence type="ECO:0000256" key="3">
    <source>
        <dbReference type="ARBA" id="ARBA00007672"/>
    </source>
</evidence>
<comment type="similarity">
    <text evidence="3 17">Belongs to the geminiviridae transcriptional activator protein family.</text>
</comment>
<keyword evidence="15 17" id="KW-1035">Host cytoplasm</keyword>
<dbReference type="GO" id="GO:0008270">
    <property type="term" value="F:zinc ion binding"/>
    <property type="evidence" value="ECO:0007669"/>
    <property type="project" value="UniProtKB-KW"/>
</dbReference>
<dbReference type="GO" id="GO:0019028">
    <property type="term" value="C:viral capsid"/>
    <property type="evidence" value="ECO:0007669"/>
    <property type="project" value="InterPro"/>
</dbReference>
<keyword evidence="16" id="KW-0899">Viral immunoevasion</keyword>
<dbReference type="GO" id="GO:0003677">
    <property type="term" value="F:DNA binding"/>
    <property type="evidence" value="ECO:0007669"/>
    <property type="project" value="UniProtKB-KW"/>
</dbReference>
<dbReference type="Pfam" id="PF01440">
    <property type="entry name" value="Gemini_AL2"/>
    <property type="match status" value="1"/>
</dbReference>
<comment type="subcellular location">
    <subcellularLocation>
        <location evidence="2 17">Host cytoplasm</location>
    </subcellularLocation>
    <subcellularLocation>
        <location evidence="1 17">Host nucleus</location>
    </subcellularLocation>
</comment>
<evidence type="ECO:0000256" key="11">
    <source>
        <dbReference type="ARBA" id="ARBA00022771"/>
    </source>
</evidence>
<evidence type="ECO:0000256" key="14">
    <source>
        <dbReference type="ARBA" id="ARBA00023159"/>
    </source>
</evidence>
<keyword evidence="6" id="KW-0597">Phosphoprotein</keyword>
<evidence type="ECO:0000256" key="10">
    <source>
        <dbReference type="ARBA" id="ARBA00022723"/>
    </source>
</evidence>
<keyword evidence="9" id="KW-1090">Inhibition of host innate immune response by virus</keyword>
<comment type="subunit">
    <text evidence="17">Monomer. Homodimer. Homooligomer. Self-interaction correlates with nuclear localization and efficient activation of transcription.</text>
</comment>
<keyword evidence="13 17" id="KW-0238">DNA-binding</keyword>
<sequence length="135" mass="15436">MRPSSPSQSHCSPTPIKVLHKQAKKKPIRRRRIDLNCGCSYYLHINCTNHGFTHRGTHHCSSSSEWRVYLGAQQSPIFQDNKTHQPTIQQELRHDISPNQVQPQPQERVGDSQVLSELPDLDDLTASDWSFLKGL</sequence>
<evidence type="ECO:0000256" key="9">
    <source>
        <dbReference type="ARBA" id="ARBA00022632"/>
    </source>
</evidence>
<evidence type="ECO:0000256" key="16">
    <source>
        <dbReference type="ARBA" id="ARBA00023280"/>
    </source>
</evidence>
<dbReference type="GO" id="GO:0052170">
    <property type="term" value="P:symbiont-mediated suppression of host innate immune response"/>
    <property type="evidence" value="ECO:0007669"/>
    <property type="project" value="UniProtKB-KW"/>
</dbReference>
<keyword evidence="12 17" id="KW-0862">Zinc</keyword>
<evidence type="ECO:0000256" key="2">
    <source>
        <dbReference type="ARBA" id="ARBA00004192"/>
    </source>
</evidence>
<reference evidence="18" key="1">
    <citation type="journal article" date="2015" name="Plant Dis.">
        <title>First identification of Tomato yellow leaf curl Mali virus and Tomato leaf curl Mali virus in tomato and pepper from Burkina Faso.</title>
        <authorList>
            <person name="Sattar M.N."/>
            <person name="Koutou M."/>
            <person name="Husseini S."/>
            <person name="Leke W.N."/>
            <person name="Brown J.K."/>
            <person name="Kvarnheden A."/>
        </authorList>
    </citation>
    <scope>NUCLEOTIDE SEQUENCE</scope>
    <source>
        <strain evidence="18">Tom-145</strain>
    </source>
</reference>
<evidence type="ECO:0000256" key="1">
    <source>
        <dbReference type="ARBA" id="ARBA00004147"/>
    </source>
</evidence>
<dbReference type="InterPro" id="IPR000942">
    <property type="entry name" value="Gemini_AL2"/>
</dbReference>
<keyword evidence="5 17" id="KW-0941">Suppressor of RNA silencing</keyword>
<dbReference type="GO" id="GO:0030430">
    <property type="term" value="C:host cell cytoplasm"/>
    <property type="evidence" value="ECO:0007669"/>
    <property type="project" value="UniProtKB-SubCell"/>
</dbReference>
<protein>
    <recommendedName>
        <fullName evidence="4 17">Transcriptional activator protein</fullName>
        <shortName evidence="17">TrAP</shortName>
    </recommendedName>
</protein>
<organism evidence="18">
    <name type="scientific">Tomato leaf curl Mali virus</name>
    <dbReference type="NCBI Taxonomy" id="260379"/>
    <lineage>
        <taxon>Viruses</taxon>
        <taxon>Monodnaviria</taxon>
        <taxon>Shotokuvirae</taxon>
        <taxon>Cressdnaviricota</taxon>
        <taxon>Repensiviricetes</taxon>
        <taxon>Geplafuvirales</taxon>
        <taxon>Geminiviridae</taxon>
        <taxon>Begomovirus</taxon>
        <taxon>Begomovirus solanummaliense</taxon>
    </lineage>
</organism>